<protein>
    <submittedName>
        <fullName evidence="2">Glycosyltransferase</fullName>
    </submittedName>
</protein>
<dbReference type="InterPro" id="IPR050834">
    <property type="entry name" value="Glycosyltransf_2"/>
</dbReference>
<dbReference type="EMBL" id="WHZY01000013">
    <property type="protein sequence ID" value="NEG78969.1"/>
    <property type="molecule type" value="Genomic_DNA"/>
</dbReference>
<gene>
    <name evidence="2" type="ORF">GFD22_08315</name>
</gene>
<dbReference type="AlphaFoldDB" id="A0A7K3TJR9"/>
<keyword evidence="2" id="KW-0808">Transferase</keyword>
<reference evidence="2 3" key="1">
    <citation type="submission" date="2019-10" db="EMBL/GenBank/DDBJ databases">
        <title>Bifidobacterium from non-human primates.</title>
        <authorList>
            <person name="Modesto M."/>
        </authorList>
    </citation>
    <scope>NUCLEOTIDE SEQUENCE [LARGE SCALE GENOMIC DNA]</scope>
    <source>
        <strain evidence="2 3">TREC</strain>
    </source>
</reference>
<evidence type="ECO:0000313" key="2">
    <source>
        <dbReference type="EMBL" id="NEG78969.1"/>
    </source>
</evidence>
<keyword evidence="3" id="KW-1185">Reference proteome</keyword>
<evidence type="ECO:0000259" key="1">
    <source>
        <dbReference type="Pfam" id="PF00535"/>
    </source>
</evidence>
<dbReference type="OrthoDB" id="153025at2"/>
<dbReference type="InterPro" id="IPR001173">
    <property type="entry name" value="Glyco_trans_2-like"/>
</dbReference>
<feature type="domain" description="Glycosyltransferase 2-like" evidence="1">
    <location>
        <begin position="5"/>
        <end position="130"/>
    </location>
</feature>
<dbReference type="SUPFAM" id="SSF53448">
    <property type="entry name" value="Nucleotide-diphospho-sugar transferases"/>
    <property type="match status" value="1"/>
</dbReference>
<comment type="caution">
    <text evidence="2">The sequence shown here is derived from an EMBL/GenBank/DDBJ whole genome shotgun (WGS) entry which is preliminary data.</text>
</comment>
<dbReference type="GO" id="GO:0016740">
    <property type="term" value="F:transferase activity"/>
    <property type="evidence" value="ECO:0007669"/>
    <property type="project" value="UniProtKB-KW"/>
</dbReference>
<dbReference type="CDD" id="cd00761">
    <property type="entry name" value="Glyco_tranf_GTA_type"/>
    <property type="match status" value="1"/>
</dbReference>
<accession>A0A7K3TJR9</accession>
<dbReference type="Gene3D" id="3.90.550.10">
    <property type="entry name" value="Spore Coat Polysaccharide Biosynthesis Protein SpsA, Chain A"/>
    <property type="match status" value="1"/>
</dbReference>
<dbReference type="Proteomes" id="UP000469763">
    <property type="component" value="Unassembled WGS sequence"/>
</dbReference>
<evidence type="ECO:0000313" key="3">
    <source>
        <dbReference type="Proteomes" id="UP000469763"/>
    </source>
</evidence>
<dbReference type="Pfam" id="PF00535">
    <property type="entry name" value="Glycos_transf_2"/>
    <property type="match status" value="1"/>
</dbReference>
<name>A0A7K3TJR9_9BIFI</name>
<proteinExistence type="predicted"/>
<sequence>MCSVSIIMPTYNRSTLIGRSITSILQQDYQDFELIIVDDGSTDDTESVVRQFNDLRIHYYYQKNQGACVARNYGISLAKGSVLAFQDSDDVWLPKKLSTQLANLEANKSDIDICQMQTISVENKVIDIQPAIKIVNKGLGYPTILETNFVSTQMIVAKKSVLDENKFDPTLPRFQDWDLAIRILKKGNKLSFTDQILVEQHISSDSITTNVSKALKAYANIENKYKEDLINNKKEYSNFLYYKVLVCRDGLTTREKRALLKKSVLCSPNIRNILRFISCN</sequence>
<dbReference type="PANTHER" id="PTHR43685:SF2">
    <property type="entry name" value="GLYCOSYLTRANSFERASE 2-LIKE DOMAIN-CONTAINING PROTEIN"/>
    <property type="match status" value="1"/>
</dbReference>
<organism evidence="2 3">
    <name type="scientific">Bifidobacterium avesanii</name>
    <dbReference type="NCBI Taxonomy" id="1798157"/>
    <lineage>
        <taxon>Bacteria</taxon>
        <taxon>Bacillati</taxon>
        <taxon>Actinomycetota</taxon>
        <taxon>Actinomycetes</taxon>
        <taxon>Bifidobacteriales</taxon>
        <taxon>Bifidobacteriaceae</taxon>
        <taxon>Bifidobacterium</taxon>
    </lineage>
</organism>
<dbReference type="PANTHER" id="PTHR43685">
    <property type="entry name" value="GLYCOSYLTRANSFERASE"/>
    <property type="match status" value="1"/>
</dbReference>
<dbReference type="InterPro" id="IPR029044">
    <property type="entry name" value="Nucleotide-diphossugar_trans"/>
</dbReference>